<name>G4U020_SERID</name>
<accession>G4U020</accession>
<dbReference type="EMBL" id="CAFZ01001104">
    <property type="protein sequence ID" value="CCA76913.1"/>
    <property type="molecule type" value="Genomic_DNA"/>
</dbReference>
<evidence type="ECO:0000256" key="1">
    <source>
        <dbReference type="SAM" id="MobiDB-lite"/>
    </source>
</evidence>
<proteinExistence type="predicted"/>
<gene>
    <name evidence="2" type="ORF">PIIN_10896</name>
</gene>
<feature type="compositionally biased region" description="Basic residues" evidence="1">
    <location>
        <begin position="138"/>
        <end position="148"/>
    </location>
</feature>
<evidence type="ECO:0000313" key="3">
    <source>
        <dbReference type="Proteomes" id="UP000007148"/>
    </source>
</evidence>
<feature type="compositionally biased region" description="Polar residues" evidence="1">
    <location>
        <begin position="91"/>
        <end position="102"/>
    </location>
</feature>
<feature type="region of interest" description="Disordered" evidence="1">
    <location>
        <begin position="24"/>
        <end position="105"/>
    </location>
</feature>
<protein>
    <submittedName>
        <fullName evidence="2">Uncharacterized protein</fullName>
    </submittedName>
</protein>
<dbReference type="Proteomes" id="UP000007148">
    <property type="component" value="Unassembled WGS sequence"/>
</dbReference>
<feature type="compositionally biased region" description="Low complexity" evidence="1">
    <location>
        <begin position="53"/>
        <end position="70"/>
    </location>
</feature>
<dbReference type="HOGENOM" id="CLU_1349395_0_0_1"/>
<dbReference type="OrthoDB" id="2507647at2759"/>
<organism evidence="2 3">
    <name type="scientific">Serendipita indica (strain DSM 11827)</name>
    <name type="common">Root endophyte fungus</name>
    <name type="synonym">Piriformospora indica</name>
    <dbReference type="NCBI Taxonomy" id="1109443"/>
    <lineage>
        <taxon>Eukaryota</taxon>
        <taxon>Fungi</taxon>
        <taxon>Dikarya</taxon>
        <taxon>Basidiomycota</taxon>
        <taxon>Agaricomycotina</taxon>
        <taxon>Agaricomycetes</taxon>
        <taxon>Sebacinales</taxon>
        <taxon>Serendipitaceae</taxon>
        <taxon>Serendipita</taxon>
    </lineage>
</organism>
<reference evidence="2 3" key="1">
    <citation type="journal article" date="2011" name="PLoS Pathog.">
        <title>Endophytic Life Strategies Decoded by Genome and Transcriptome Analyses of the Mutualistic Root Symbiont Piriformospora indica.</title>
        <authorList>
            <person name="Zuccaro A."/>
            <person name="Lahrmann U."/>
            <person name="Guldener U."/>
            <person name="Langen G."/>
            <person name="Pfiffi S."/>
            <person name="Biedenkopf D."/>
            <person name="Wong P."/>
            <person name="Samans B."/>
            <person name="Grimm C."/>
            <person name="Basiewicz M."/>
            <person name="Murat C."/>
            <person name="Martin F."/>
            <person name="Kogel K.H."/>
        </authorList>
    </citation>
    <scope>NUCLEOTIDE SEQUENCE [LARGE SCALE GENOMIC DNA]</scope>
    <source>
        <strain evidence="2 3">DSM 11827</strain>
    </source>
</reference>
<comment type="caution">
    <text evidence="2">The sequence shown here is derived from an EMBL/GenBank/DDBJ whole genome shotgun (WGS) entry which is preliminary data.</text>
</comment>
<sequence>MGVSTVDSAAFQAELSKRNVQIRTSKKLADATSVTAENGSVVYQEDNDPEPAPVASTSSSSSRRPGGVVPAPNRRSRRFITADDIDEQLPPNLTSSGPTLDLSNPMLPVLNNNTSLLSRISDIPARGERAPNEPPRSNGRRNTKRKRLRTRMAAKTGGKLREEVYEWACPVEGCGQVHISVRYQATAARWRCDATRGAIQMFL</sequence>
<dbReference type="InParanoid" id="G4U020"/>
<feature type="region of interest" description="Disordered" evidence="1">
    <location>
        <begin position="120"/>
        <end position="148"/>
    </location>
</feature>
<keyword evidence="3" id="KW-1185">Reference proteome</keyword>
<evidence type="ECO:0000313" key="2">
    <source>
        <dbReference type="EMBL" id="CCA76913.1"/>
    </source>
</evidence>
<dbReference type="AlphaFoldDB" id="G4U020"/>